<accession>A0ACB5SWF7</accession>
<keyword evidence="2" id="KW-1185">Reference proteome</keyword>
<dbReference type="Proteomes" id="UP001165064">
    <property type="component" value="Unassembled WGS sequence"/>
</dbReference>
<protein>
    <submittedName>
        <fullName evidence="1">Unnamed protein product</fullName>
    </submittedName>
</protein>
<reference evidence="1" key="1">
    <citation type="submission" date="2023-04" db="EMBL/GenBank/DDBJ databases">
        <title>Ambrosiozyma monospora NBRC 10751.</title>
        <authorList>
            <person name="Ichikawa N."/>
            <person name="Sato H."/>
            <person name="Tonouchi N."/>
        </authorList>
    </citation>
    <scope>NUCLEOTIDE SEQUENCE</scope>
    <source>
        <strain evidence="1">NBRC 10751</strain>
    </source>
</reference>
<proteinExistence type="predicted"/>
<organism evidence="1 2">
    <name type="scientific">Ambrosiozyma monospora</name>
    <name type="common">Yeast</name>
    <name type="synonym">Endomycopsis monosporus</name>
    <dbReference type="NCBI Taxonomy" id="43982"/>
    <lineage>
        <taxon>Eukaryota</taxon>
        <taxon>Fungi</taxon>
        <taxon>Dikarya</taxon>
        <taxon>Ascomycota</taxon>
        <taxon>Saccharomycotina</taxon>
        <taxon>Pichiomycetes</taxon>
        <taxon>Pichiales</taxon>
        <taxon>Pichiaceae</taxon>
        <taxon>Ambrosiozyma</taxon>
    </lineage>
</organism>
<evidence type="ECO:0000313" key="2">
    <source>
        <dbReference type="Proteomes" id="UP001165064"/>
    </source>
</evidence>
<comment type="caution">
    <text evidence="1">The sequence shown here is derived from an EMBL/GenBank/DDBJ whole genome shotgun (WGS) entry which is preliminary data.</text>
</comment>
<sequence>MSSSQQSQLQSQSQTKTQVIGNYTIGPEIGRGSFANVYKGYHNTSKKAVAVKSVFRSRLKNQKLIENLEIEISILKNLKNPHIVALLDCFQTDQHFHLIMEYCSLGDLSNFIRKRDQLVSSHPIIGPILVKYPSPPQSHGLNKVIVVNFVKQLASALQFLRSQNLVHRDIKPQNLLLSPPCQTQQEFKQLGYSGLWELPILKIADFGFARFLPSTSLAETLCGSPLYMAPEILRYEKYNAKADLWSVGAVIYEMSVGKPPFRAANHVELLRKIEKAKDEISFPTSAQVPEDITRLICGLLKAKPTERMGFQEFFNDLIVAERNTSSVLLESTGADLSAGSESSPDEKETHSSETEIESNTLKKITEAVEAPIDEIDSSPRSLQQSINNAVVKVGSSSPNSKPGSGNATKMKRNDSSTSSSVKDSNVVYEKEYVVVEKRTVEVNALADELAKAGTGVVAISPSSAGPLYGYSRRYSSGGTASSRSSSNASNHRRPSFTDRKMPISISPTNALTKALGYTSNRLFGALQQQQQQAQQAQQQQLTIQQHSPTSRAGIQLSNVQSTSPNPHSHNALITNNYAQASTFNAENALTNLNISSATAAKALKPLPQETILEDGEVIEHLKLLATMAHAVSLFAEVKFSQLIPSPPSSTTPATQTTTTNNNAGLVYSADVGLGLDDDESLPLTLPPDQVKTIAEEGVALYVKTLSLLAKAMSIASEWWHHNAFKSGTSPQLNELVQWIRARFNESLEKAEFLRLKLGDALLKLEQQGQQVGTCTPVVAEKLIFDRALEESRNAAVNELKNEDLLGCELSYSTSIWMLEALLNEDGPSVGVGGVDSGDGGSRKLDEDDRKTVQLFITSIGNRLKILRIKIEKQGIRN</sequence>
<evidence type="ECO:0000313" key="1">
    <source>
        <dbReference type="EMBL" id="GME74709.1"/>
    </source>
</evidence>
<name>A0ACB5SWF7_AMBMO</name>
<dbReference type="EMBL" id="BSXS01000999">
    <property type="protein sequence ID" value="GME74709.1"/>
    <property type="molecule type" value="Genomic_DNA"/>
</dbReference>
<gene>
    <name evidence="1" type="ORF">Amon02_000186600</name>
</gene>